<sequence length="606" mass="67921">MSPTSNLYDTLKDLSVDTDDEDEIDDRLVIGIDFGTTYSGVAWATKVDFDNNQVNLVTSWPGNGREEGKVPTELWYDDDKDEIAWGYDIPVDAERFCWFKLLLLRDEDIDMETQGFSFLVQARDMMNKSGKTAVDLVSDYMRLLWEHIMSMIERARGDSVVDGLPIHVVITVPAIWKGYARYAMKEAAKKSGILDFRLAGETKLTFAPEPEAAALPTLLEQGSGVQPGNVYVVCDAGGGTVSTKHAAYRPRRSCGLCGGVFIDQAFERICSGRLGSKWKKATKAGIRDVMKNEWEYGVKPQFKPGKAGKKYVVSLPAELFGNGNASLNDTRREPHIKNGRIYFSEDDIKRTFEGVFADIEKLVEGQIQKATKKGLAVAGIILVGGLGSSPYLYDYLKALHSKSGIAVLQSSGMRPRTAICRGAVFKGFLEELSEELSEEPGPSIRIASTISRASYGIKFRAPFRKHKHLEIDKKWNWIEGRWEANNQMDWYLTRGQEVHKLKPVRRSFYNFVEKASFDGTMTIWFYQCEDEVPPDRATLSVDILGTLQCNVDVLYSELPGFENITGDSWKKLIYEVEMVPSGASVEFAIYIDGRKQGGKSVKFSFL</sequence>
<keyword evidence="2" id="KW-1185">Reference proteome</keyword>
<dbReference type="EMBL" id="VFLP01000025">
    <property type="protein sequence ID" value="TRX93941.1"/>
    <property type="molecule type" value="Genomic_DNA"/>
</dbReference>
<dbReference type="PANTHER" id="PTHR14187">
    <property type="entry name" value="ALPHA KINASE/ELONGATION FACTOR 2 KINASE"/>
    <property type="match status" value="1"/>
</dbReference>
<dbReference type="PRINTS" id="PR00301">
    <property type="entry name" value="HEATSHOCK70"/>
</dbReference>
<dbReference type="AlphaFoldDB" id="A0A553I174"/>
<dbReference type="Proteomes" id="UP000319160">
    <property type="component" value="Unassembled WGS sequence"/>
</dbReference>
<evidence type="ECO:0000313" key="1">
    <source>
        <dbReference type="EMBL" id="TRX93941.1"/>
    </source>
</evidence>
<dbReference type="STRING" id="2512241.A0A553I174"/>
<dbReference type="SUPFAM" id="SSF53067">
    <property type="entry name" value="Actin-like ATPase domain"/>
    <property type="match status" value="2"/>
</dbReference>
<name>A0A553I174_9PEZI</name>
<protein>
    <recommendedName>
        <fullName evidence="3">Actin-like ATPase domain-containing protein</fullName>
    </recommendedName>
</protein>
<dbReference type="Gene3D" id="3.30.420.40">
    <property type="match status" value="1"/>
</dbReference>
<evidence type="ECO:0008006" key="3">
    <source>
        <dbReference type="Google" id="ProtNLM"/>
    </source>
</evidence>
<gene>
    <name evidence="1" type="ORF">FHL15_005019</name>
</gene>
<dbReference type="OrthoDB" id="2963168at2759"/>
<comment type="caution">
    <text evidence="1">The sequence shown here is derived from an EMBL/GenBank/DDBJ whole genome shotgun (WGS) entry which is preliminary data.</text>
</comment>
<accession>A0A553I174</accession>
<proteinExistence type="predicted"/>
<organism evidence="1 2">
    <name type="scientific">Xylaria flabelliformis</name>
    <dbReference type="NCBI Taxonomy" id="2512241"/>
    <lineage>
        <taxon>Eukaryota</taxon>
        <taxon>Fungi</taxon>
        <taxon>Dikarya</taxon>
        <taxon>Ascomycota</taxon>
        <taxon>Pezizomycotina</taxon>
        <taxon>Sordariomycetes</taxon>
        <taxon>Xylariomycetidae</taxon>
        <taxon>Xylariales</taxon>
        <taxon>Xylariaceae</taxon>
        <taxon>Xylaria</taxon>
    </lineage>
</organism>
<dbReference type="PANTHER" id="PTHR14187:SF5">
    <property type="entry name" value="HEAT SHOCK 70 KDA PROTEIN 12A"/>
    <property type="match status" value="1"/>
</dbReference>
<evidence type="ECO:0000313" key="2">
    <source>
        <dbReference type="Proteomes" id="UP000319160"/>
    </source>
</evidence>
<dbReference type="CDD" id="cd10170">
    <property type="entry name" value="ASKHA_NBD_HSP70"/>
    <property type="match status" value="1"/>
</dbReference>
<reference evidence="2" key="1">
    <citation type="submission" date="2019-06" db="EMBL/GenBank/DDBJ databases">
        <title>Draft genome sequence of the griseofulvin-producing fungus Xylaria cubensis strain G536.</title>
        <authorList>
            <person name="Mead M.E."/>
            <person name="Raja H.A."/>
            <person name="Steenwyk J.L."/>
            <person name="Knowles S.L."/>
            <person name="Oberlies N.H."/>
            <person name="Rokas A."/>
        </authorList>
    </citation>
    <scope>NUCLEOTIDE SEQUENCE [LARGE SCALE GENOMIC DNA]</scope>
    <source>
        <strain evidence="2">G536</strain>
    </source>
</reference>
<dbReference type="InterPro" id="IPR043129">
    <property type="entry name" value="ATPase_NBD"/>
</dbReference>